<dbReference type="Proteomes" id="UP000177309">
    <property type="component" value="Unassembled WGS sequence"/>
</dbReference>
<dbReference type="EMBL" id="MEUI01000015">
    <property type="protein sequence ID" value="OGC34502.1"/>
    <property type="molecule type" value="Genomic_DNA"/>
</dbReference>
<dbReference type="Pfam" id="PF05137">
    <property type="entry name" value="PilN"/>
    <property type="match status" value="1"/>
</dbReference>
<dbReference type="PANTHER" id="PTHR32432:SF3">
    <property type="entry name" value="ETHANOLAMINE UTILIZATION PROTEIN EUTJ"/>
    <property type="match status" value="1"/>
</dbReference>
<keyword evidence="1" id="KW-0472">Membrane</keyword>
<protein>
    <recommendedName>
        <fullName evidence="4">SHS2 domain-containing protein</fullName>
    </recommendedName>
</protein>
<evidence type="ECO:0000313" key="2">
    <source>
        <dbReference type="EMBL" id="OGC34502.1"/>
    </source>
</evidence>
<evidence type="ECO:0008006" key="4">
    <source>
        <dbReference type="Google" id="ProtNLM"/>
    </source>
</evidence>
<dbReference type="CDD" id="cd24049">
    <property type="entry name" value="ASKHA_NBD_PilM"/>
    <property type="match status" value="1"/>
</dbReference>
<comment type="caution">
    <text evidence="2">The sequence shown here is derived from an EMBL/GenBank/DDBJ whole genome shotgun (WGS) entry which is preliminary data.</text>
</comment>
<dbReference type="Pfam" id="PF11104">
    <property type="entry name" value="PilM_2"/>
    <property type="match status" value="1"/>
</dbReference>
<evidence type="ECO:0000256" key="1">
    <source>
        <dbReference type="SAM" id="Phobius"/>
    </source>
</evidence>
<accession>A0A1F4TP69</accession>
<dbReference type="InterPro" id="IPR005883">
    <property type="entry name" value="PilM"/>
</dbReference>
<dbReference type="Gene3D" id="3.30.420.40">
    <property type="match status" value="2"/>
</dbReference>
<dbReference type="InterPro" id="IPR050696">
    <property type="entry name" value="FtsA/MreB"/>
</dbReference>
<dbReference type="SUPFAM" id="SSF53067">
    <property type="entry name" value="Actin-like ATPase domain"/>
    <property type="match status" value="2"/>
</dbReference>
<evidence type="ECO:0000313" key="3">
    <source>
        <dbReference type="Proteomes" id="UP000177309"/>
    </source>
</evidence>
<keyword evidence="1" id="KW-1133">Transmembrane helix</keyword>
<name>A0A1F4TP69_UNCSA</name>
<sequence>MPKSHFILGIDLRVSSVKVVELEETKEAVALLHWACSEIPYALNDKHPEKENAQADALRKLIETRGFKGKEAAVVIGGSDAVVKIFNLVGVSSAELADGIKWKFSEEVSFSMEEALIDYYRLPGDNSLYVAACINKKVFDNVQYVINKAGLRLQAITVVPDVLEKLFVKEVEQNKDKVFSLIYMGKRTTNISILNKGQLDFNRELNIGGENITQAMSGVLVSPEGRMEISAEAAEKIKTEFGVPLDLEKYPKIGQIPINQLQAMVRPALERIRDEVMRTFEYYKGQSGEAVIDKIILTGGSAMTPNLALFLSEGLGIPVETPAAVDKQLYQGKLTDEADFEKALPKLSTAIGAALVWTGKINLVPEEIKNRLQTLIKKFLQPHYVALALSLFLGLFYLPFAWQGMSVQNQLDYTNSKINEYKPMIAKLAELQQSAAEAQNRGNALSLEKQRSSKTPRIFREISQIVPAGVVITSMQLTPTTINIVGMSFDRGQTAEEILSQFVLGLSASKYFTEVKMLQATKSNAYLQDAFSFEIKALVNI</sequence>
<keyword evidence="1" id="KW-0812">Transmembrane</keyword>
<dbReference type="InterPro" id="IPR043129">
    <property type="entry name" value="ATPase_NBD"/>
</dbReference>
<dbReference type="AlphaFoldDB" id="A0A1F4TP69"/>
<organism evidence="2 3">
    <name type="scientific">candidate division WOR-1 bacterium RIFOXYC2_FULL_41_25</name>
    <dbReference type="NCBI Taxonomy" id="1802586"/>
    <lineage>
        <taxon>Bacteria</taxon>
        <taxon>Bacillati</taxon>
        <taxon>Saganbacteria</taxon>
    </lineage>
</organism>
<gene>
    <name evidence="2" type="ORF">A2462_04365</name>
</gene>
<dbReference type="PANTHER" id="PTHR32432">
    <property type="entry name" value="CELL DIVISION PROTEIN FTSA-RELATED"/>
    <property type="match status" value="1"/>
</dbReference>
<feature type="transmembrane region" description="Helical" evidence="1">
    <location>
        <begin position="384"/>
        <end position="402"/>
    </location>
</feature>
<proteinExistence type="predicted"/>
<reference evidence="2 3" key="1">
    <citation type="journal article" date="2016" name="Nat. Commun.">
        <title>Thousands of microbial genomes shed light on interconnected biogeochemical processes in an aquifer system.</title>
        <authorList>
            <person name="Anantharaman K."/>
            <person name="Brown C.T."/>
            <person name="Hug L.A."/>
            <person name="Sharon I."/>
            <person name="Castelle C.J."/>
            <person name="Probst A.J."/>
            <person name="Thomas B.C."/>
            <person name="Singh A."/>
            <person name="Wilkins M.J."/>
            <person name="Karaoz U."/>
            <person name="Brodie E.L."/>
            <person name="Williams K.H."/>
            <person name="Hubbard S.S."/>
            <person name="Banfield J.F."/>
        </authorList>
    </citation>
    <scope>NUCLEOTIDE SEQUENCE [LARGE SCALE GENOMIC DNA]</scope>
</reference>
<dbReference type="Gene3D" id="3.30.1490.300">
    <property type="match status" value="1"/>
</dbReference>
<dbReference type="InterPro" id="IPR007813">
    <property type="entry name" value="PilN"/>
</dbReference>